<organism evidence="2 3">
    <name type="scientific">Diaphorina citri</name>
    <name type="common">Asian citrus psyllid</name>
    <dbReference type="NCBI Taxonomy" id="121845"/>
    <lineage>
        <taxon>Eukaryota</taxon>
        <taxon>Metazoa</taxon>
        <taxon>Ecdysozoa</taxon>
        <taxon>Arthropoda</taxon>
        <taxon>Hexapoda</taxon>
        <taxon>Insecta</taxon>
        <taxon>Pterygota</taxon>
        <taxon>Neoptera</taxon>
        <taxon>Paraneoptera</taxon>
        <taxon>Hemiptera</taxon>
        <taxon>Sternorrhyncha</taxon>
        <taxon>Psylloidea</taxon>
        <taxon>Psyllidae</taxon>
        <taxon>Diaphorininae</taxon>
        <taxon>Diaphorina</taxon>
    </lineage>
</organism>
<dbReference type="GeneID" id="108254076"/>
<dbReference type="RefSeq" id="XP_017304531.1">
    <property type="nucleotide sequence ID" value="XM_017449042.2"/>
</dbReference>
<feature type="domain" description="CCHC-type" evidence="1">
    <location>
        <begin position="146"/>
        <end position="162"/>
    </location>
</feature>
<dbReference type="KEGG" id="dci:108254076"/>
<dbReference type="GO" id="GO:0003676">
    <property type="term" value="F:nucleic acid binding"/>
    <property type="evidence" value="ECO:0007669"/>
    <property type="project" value="InterPro"/>
</dbReference>
<dbReference type="Proteomes" id="UP000079169">
    <property type="component" value="Unplaced"/>
</dbReference>
<proteinExistence type="predicted"/>
<name>A0A1S4EQT7_DIACI</name>
<dbReference type="PaxDb" id="121845-A0A1S4EQT7"/>
<reference evidence="3" key="1">
    <citation type="submission" date="2025-08" db="UniProtKB">
        <authorList>
            <consortium name="RefSeq"/>
        </authorList>
    </citation>
    <scope>IDENTIFICATION</scope>
</reference>
<dbReference type="SUPFAM" id="SSF57756">
    <property type="entry name" value="Retrovirus zinc finger-like domains"/>
    <property type="match status" value="1"/>
</dbReference>
<dbReference type="GO" id="GO:0008270">
    <property type="term" value="F:zinc ion binding"/>
    <property type="evidence" value="ECO:0007669"/>
    <property type="project" value="InterPro"/>
</dbReference>
<dbReference type="AlphaFoldDB" id="A0A1S4EQT7"/>
<dbReference type="Gene3D" id="4.10.60.10">
    <property type="entry name" value="Zinc finger, CCHC-type"/>
    <property type="match status" value="1"/>
</dbReference>
<protein>
    <submittedName>
        <fullName evidence="3">Uncharacterized protein LOC108254076</fullName>
    </submittedName>
</protein>
<dbReference type="InterPro" id="IPR036875">
    <property type="entry name" value="Znf_CCHC_sf"/>
</dbReference>
<accession>A0A1S4EQT7</accession>
<dbReference type="STRING" id="121845.A0A1S4EQT7"/>
<keyword evidence="2" id="KW-1185">Reference proteome</keyword>
<evidence type="ECO:0000313" key="2">
    <source>
        <dbReference type="Proteomes" id="UP000079169"/>
    </source>
</evidence>
<dbReference type="OMA" id="HANDIHK"/>
<dbReference type="SMART" id="SM00343">
    <property type="entry name" value="ZnF_C2HC"/>
    <property type="match status" value="2"/>
</dbReference>
<gene>
    <name evidence="3" type="primary">LOC108254076</name>
</gene>
<dbReference type="InterPro" id="IPR001878">
    <property type="entry name" value="Znf_CCHC"/>
</dbReference>
<feature type="domain" description="CCHC-type" evidence="1">
    <location>
        <begin position="166"/>
        <end position="182"/>
    </location>
</feature>
<evidence type="ECO:0000259" key="1">
    <source>
        <dbReference type="SMART" id="SM00343"/>
    </source>
</evidence>
<sequence length="226" mass="24406">MKEMTKVSHLPTKMGVFIKKTIQQSGKVRVIVEGNAGAYKLAQLREAVTAKTGLETGGLTPDRAPRVVVYDVAPTIQGPEVEEAFKLTGAAKASALYSFRNGRNSKGAQNWVVEVDGATRNKLVTKGRLNIGWTSSRVGDHAKLTICRRCLGFGHIATKCPAKEARCGKCAGRKHEAKDCKKAGEQKCALCLDAAEKQCKHSPGGKGCAVYEKKLRAFVKTIDYQG</sequence>
<evidence type="ECO:0000313" key="3">
    <source>
        <dbReference type="RefSeq" id="XP_017304531.1"/>
    </source>
</evidence>